<gene>
    <name evidence="3" type="ORF">EK21DRAFT_92667</name>
</gene>
<comment type="caution">
    <text evidence="3">The sequence shown here is derived from an EMBL/GenBank/DDBJ whole genome shotgun (WGS) entry which is preliminary data.</text>
</comment>
<feature type="compositionally biased region" description="Basic and acidic residues" evidence="1">
    <location>
        <begin position="86"/>
        <end position="99"/>
    </location>
</feature>
<evidence type="ECO:0000313" key="3">
    <source>
        <dbReference type="EMBL" id="KAF2026125.1"/>
    </source>
</evidence>
<feature type="compositionally biased region" description="Polar residues" evidence="1">
    <location>
        <begin position="35"/>
        <end position="47"/>
    </location>
</feature>
<feature type="compositionally biased region" description="Basic and acidic residues" evidence="1">
    <location>
        <begin position="61"/>
        <end position="70"/>
    </location>
</feature>
<feature type="domain" description="Hypervirulence associated protein TUDOR" evidence="2">
    <location>
        <begin position="138"/>
        <end position="196"/>
    </location>
</feature>
<proteinExistence type="predicted"/>
<evidence type="ECO:0000313" key="4">
    <source>
        <dbReference type="Proteomes" id="UP000799777"/>
    </source>
</evidence>
<evidence type="ECO:0000256" key="1">
    <source>
        <dbReference type="SAM" id="MobiDB-lite"/>
    </source>
</evidence>
<evidence type="ECO:0000259" key="2">
    <source>
        <dbReference type="Pfam" id="PF11160"/>
    </source>
</evidence>
<dbReference type="InterPro" id="IPR021331">
    <property type="entry name" value="Hva1_TUDOR"/>
</dbReference>
<feature type="region of interest" description="Disordered" evidence="1">
    <location>
        <begin position="1"/>
        <end position="141"/>
    </location>
</feature>
<dbReference type="AlphaFoldDB" id="A0A9P4H1Z0"/>
<dbReference type="Pfam" id="PF11160">
    <property type="entry name" value="Hva1_TUDOR"/>
    <property type="match status" value="1"/>
</dbReference>
<dbReference type="Proteomes" id="UP000799777">
    <property type="component" value="Unassembled WGS sequence"/>
</dbReference>
<reference evidence="3" key="1">
    <citation type="journal article" date="2020" name="Stud. Mycol.">
        <title>101 Dothideomycetes genomes: a test case for predicting lifestyles and emergence of pathogens.</title>
        <authorList>
            <person name="Haridas S."/>
            <person name="Albert R."/>
            <person name="Binder M."/>
            <person name="Bloem J."/>
            <person name="Labutti K."/>
            <person name="Salamov A."/>
            <person name="Andreopoulos B."/>
            <person name="Baker S."/>
            <person name="Barry K."/>
            <person name="Bills G."/>
            <person name="Bluhm B."/>
            <person name="Cannon C."/>
            <person name="Castanera R."/>
            <person name="Culley D."/>
            <person name="Daum C."/>
            <person name="Ezra D."/>
            <person name="Gonzalez J."/>
            <person name="Henrissat B."/>
            <person name="Kuo A."/>
            <person name="Liang C."/>
            <person name="Lipzen A."/>
            <person name="Lutzoni F."/>
            <person name="Magnuson J."/>
            <person name="Mondo S."/>
            <person name="Nolan M."/>
            <person name="Ohm R."/>
            <person name="Pangilinan J."/>
            <person name="Park H.-J."/>
            <person name="Ramirez L."/>
            <person name="Alfaro M."/>
            <person name="Sun H."/>
            <person name="Tritt A."/>
            <person name="Yoshinaga Y."/>
            <person name="Zwiers L.-H."/>
            <person name="Turgeon B."/>
            <person name="Goodwin S."/>
            <person name="Spatafora J."/>
            <person name="Crous P."/>
            <person name="Grigoriev I."/>
        </authorList>
    </citation>
    <scope>NUCLEOTIDE SEQUENCE</scope>
    <source>
        <strain evidence="3">CBS 110217</strain>
    </source>
</reference>
<sequence>MPPKKQASKEESQEEKQYTLNHSKANGARKDAEKSNSSNGSDKPASSQKKDYSNAVACTTHWEDPEHMERNFQAYKDFKGQQGRKYSKDEGSGSEEQAKKRSNGASSSSSNKKQKTNANKHDEPSGTAGSKTRVPQKGQQVQWKALPGYVDGLVVEVVYGEKKVDGKNIKASKEDPRVVLKSDASGKICIHKPEAVYFD</sequence>
<dbReference type="OrthoDB" id="3360421at2759"/>
<feature type="compositionally biased region" description="Basic and acidic residues" evidence="1">
    <location>
        <begin position="7"/>
        <end position="17"/>
    </location>
</feature>
<name>A0A9P4H1Z0_9PLEO</name>
<dbReference type="EMBL" id="ML978249">
    <property type="protein sequence ID" value="KAF2026125.1"/>
    <property type="molecule type" value="Genomic_DNA"/>
</dbReference>
<organism evidence="3 4">
    <name type="scientific">Setomelanomma holmii</name>
    <dbReference type="NCBI Taxonomy" id="210430"/>
    <lineage>
        <taxon>Eukaryota</taxon>
        <taxon>Fungi</taxon>
        <taxon>Dikarya</taxon>
        <taxon>Ascomycota</taxon>
        <taxon>Pezizomycotina</taxon>
        <taxon>Dothideomycetes</taxon>
        <taxon>Pleosporomycetidae</taxon>
        <taxon>Pleosporales</taxon>
        <taxon>Pleosporineae</taxon>
        <taxon>Phaeosphaeriaceae</taxon>
        <taxon>Setomelanomma</taxon>
    </lineage>
</organism>
<accession>A0A9P4H1Z0</accession>
<protein>
    <recommendedName>
        <fullName evidence="2">Hypervirulence associated protein TUDOR domain-containing protein</fullName>
    </recommendedName>
</protein>
<keyword evidence="4" id="KW-1185">Reference proteome</keyword>